<protein>
    <submittedName>
        <fullName evidence="6">Uncharacterized protein</fullName>
    </submittedName>
</protein>
<accession>A0A3B4ZIG4</accession>
<keyword evidence="4" id="KW-0966">Cell projection</keyword>
<dbReference type="AlphaFoldDB" id="A0A3B4ZIG4"/>
<keyword evidence="2" id="KW-0963">Cytoplasm</keyword>
<proteinExistence type="predicted"/>
<dbReference type="STRING" id="144197.ENSSPAP00000007401"/>
<dbReference type="PANTHER" id="PTHR20899:SF4">
    <property type="entry name" value="PIERCER OF MICROTUBULE WALL 2 PROTEIN"/>
    <property type="match status" value="1"/>
</dbReference>
<evidence type="ECO:0000313" key="6">
    <source>
        <dbReference type="Ensembl" id="ENSSPAP00000007401.1"/>
    </source>
</evidence>
<dbReference type="GO" id="GO:0005879">
    <property type="term" value="C:axonemal microtubule"/>
    <property type="evidence" value="ECO:0007669"/>
    <property type="project" value="InterPro"/>
</dbReference>
<dbReference type="InterPro" id="IPR026507">
    <property type="entry name" value="PIRC1/2"/>
</dbReference>
<name>A0A3B4ZIG4_9TELE</name>
<reference evidence="6" key="1">
    <citation type="submission" date="2023-09" db="UniProtKB">
        <authorList>
            <consortium name="Ensembl"/>
        </authorList>
    </citation>
    <scope>IDENTIFICATION</scope>
</reference>
<dbReference type="GO" id="GO:0035082">
    <property type="term" value="P:axoneme assembly"/>
    <property type="evidence" value="ECO:0007669"/>
    <property type="project" value="InterPro"/>
</dbReference>
<evidence type="ECO:0000256" key="3">
    <source>
        <dbReference type="ARBA" id="ARBA00023212"/>
    </source>
</evidence>
<evidence type="ECO:0000256" key="1">
    <source>
        <dbReference type="ARBA" id="ARBA00004430"/>
    </source>
</evidence>
<dbReference type="GeneTree" id="ENSGT00940000168208"/>
<evidence type="ECO:0000256" key="2">
    <source>
        <dbReference type="ARBA" id="ARBA00022490"/>
    </source>
</evidence>
<keyword evidence="3" id="KW-0206">Cytoskeleton</keyword>
<organism evidence="6">
    <name type="scientific">Stegastes partitus</name>
    <name type="common">bicolor damselfish</name>
    <dbReference type="NCBI Taxonomy" id="144197"/>
    <lineage>
        <taxon>Eukaryota</taxon>
        <taxon>Metazoa</taxon>
        <taxon>Chordata</taxon>
        <taxon>Craniata</taxon>
        <taxon>Vertebrata</taxon>
        <taxon>Euteleostomi</taxon>
        <taxon>Actinopterygii</taxon>
        <taxon>Neopterygii</taxon>
        <taxon>Teleostei</taxon>
        <taxon>Neoteleostei</taxon>
        <taxon>Acanthomorphata</taxon>
        <taxon>Ovalentaria</taxon>
        <taxon>Pomacentridae</taxon>
        <taxon>Stegastes</taxon>
    </lineage>
</organism>
<evidence type="ECO:0000256" key="5">
    <source>
        <dbReference type="SAM" id="MobiDB-lite"/>
    </source>
</evidence>
<evidence type="ECO:0000256" key="4">
    <source>
        <dbReference type="ARBA" id="ARBA00023273"/>
    </source>
</evidence>
<feature type="region of interest" description="Disordered" evidence="5">
    <location>
        <begin position="53"/>
        <end position="74"/>
    </location>
</feature>
<dbReference type="PANTHER" id="PTHR20899">
    <property type="entry name" value="PIERCE HOMOLOG"/>
    <property type="match status" value="1"/>
</dbReference>
<sequence>MMSVSQKLKTETMKTCANAGSQVSSSVMNPAGEGVASAAAAAKLRDIMYRTTSSDYGRLPPTPETLPYTFHPRSQKFTQSLPKTREYQDGSFNTCLDRSRVHDCMSLQHTL</sequence>
<comment type="subcellular location">
    <subcellularLocation>
        <location evidence="1">Cytoplasm</location>
        <location evidence="1">Cytoskeleton</location>
        <location evidence="1">Cilium axoneme</location>
    </subcellularLocation>
</comment>
<dbReference type="Ensembl" id="ENSSPAT00000007542.1">
    <property type="protein sequence ID" value="ENSSPAP00000007401.1"/>
    <property type="gene ID" value="ENSSPAG00000005666.1"/>
</dbReference>
<dbReference type="Pfam" id="PF14892">
    <property type="entry name" value="PIRC1_2"/>
    <property type="match status" value="1"/>
</dbReference>